<dbReference type="RefSeq" id="WP_128912770.1">
    <property type="nucleotide sequence ID" value="NZ_RDSM01000001.1"/>
</dbReference>
<keyword evidence="2" id="KW-0732">Signal</keyword>
<dbReference type="InterPro" id="IPR011990">
    <property type="entry name" value="TPR-like_helical_dom_sf"/>
</dbReference>
<reference evidence="4" key="2">
    <citation type="submission" date="2019-02" db="EMBL/GenBank/DDBJ databases">
        <title>Granulicella sibirica sp. nov., a psychrotolerant acidobacterium isolated from an organic soil layer in forested tundra, West Siberia.</title>
        <authorList>
            <person name="Oshkin I.Y."/>
            <person name="Kulichevskaya I.S."/>
            <person name="Rijpstra W.I.C."/>
            <person name="Sinninghe Damste J.S."/>
            <person name="Rakitin A.L."/>
            <person name="Ravin N.V."/>
            <person name="Dedysh S.N."/>
        </authorList>
    </citation>
    <scope>NUCLEOTIDE SEQUENCE [LARGE SCALE GENOMIC DNA]</scope>
    <source>
        <strain evidence="4">AF10</strain>
    </source>
</reference>
<sequence>MIAGRRALGLAALLLAGMAGVQASPAQAKTDAISRGNKAFAEGDLRGALSLYEQAAAADTKAYEAVTLAGETETRLEEPQKAVAYYARAVAIDPNREAAYRLWGDALMKAADMKGAEEKFVEAILAEPYVKAPRQGLKRWADANHAHLSDPPIRLPARATVDAQGQVRPAVDPGTAKRPAAEAWAAYAAAPAAWSGREFHQRYPAEKAYRDSLAEEMESLRGVLAAVAAMQKDGRLPDGQLDPTLRSMQALDKDGMLESCVLLDHWDPGIAQDYPGYRAEHKDTLRAYMYKYVIHPAR</sequence>
<gene>
    <name evidence="3" type="ORF">GRAN_2159</name>
</gene>
<comment type="caution">
    <text evidence="3">The sequence shown here is derived from an EMBL/GenBank/DDBJ whole genome shotgun (WGS) entry which is preliminary data.</text>
</comment>
<reference evidence="3 4" key="1">
    <citation type="submission" date="2018-11" db="EMBL/GenBank/DDBJ databases">
        <authorList>
            <person name="Mardanov A.V."/>
            <person name="Ravin N.V."/>
            <person name="Dedysh S.N."/>
        </authorList>
    </citation>
    <scope>NUCLEOTIDE SEQUENCE [LARGE SCALE GENOMIC DNA]</scope>
    <source>
        <strain evidence="3 4">AF10</strain>
    </source>
</reference>
<keyword evidence="4" id="KW-1185">Reference proteome</keyword>
<evidence type="ECO:0000313" key="3">
    <source>
        <dbReference type="EMBL" id="RXH58849.1"/>
    </source>
</evidence>
<protein>
    <submittedName>
        <fullName evidence="3">Uncharacterized protein</fullName>
    </submittedName>
</protein>
<accession>A0A4Q0T9X2</accession>
<evidence type="ECO:0000256" key="2">
    <source>
        <dbReference type="SAM" id="SignalP"/>
    </source>
</evidence>
<dbReference type="OrthoDB" id="105319at2"/>
<keyword evidence="1" id="KW-0802">TPR repeat</keyword>
<dbReference type="Gene3D" id="1.25.40.10">
    <property type="entry name" value="Tetratricopeptide repeat domain"/>
    <property type="match status" value="1"/>
</dbReference>
<proteinExistence type="predicted"/>
<dbReference type="SUPFAM" id="SSF48452">
    <property type="entry name" value="TPR-like"/>
    <property type="match status" value="1"/>
</dbReference>
<name>A0A4Q0T9X2_9BACT</name>
<dbReference type="AlphaFoldDB" id="A0A4Q0T9X2"/>
<feature type="signal peptide" evidence="2">
    <location>
        <begin position="1"/>
        <end position="28"/>
    </location>
</feature>
<feature type="chain" id="PRO_5020712038" evidence="2">
    <location>
        <begin position="29"/>
        <end position="298"/>
    </location>
</feature>
<dbReference type="Proteomes" id="UP000289437">
    <property type="component" value="Unassembled WGS sequence"/>
</dbReference>
<dbReference type="InterPro" id="IPR019734">
    <property type="entry name" value="TPR_rpt"/>
</dbReference>
<feature type="repeat" description="TPR" evidence="1">
    <location>
        <begin position="63"/>
        <end position="96"/>
    </location>
</feature>
<evidence type="ECO:0000256" key="1">
    <source>
        <dbReference type="PROSITE-ProRule" id="PRU00339"/>
    </source>
</evidence>
<evidence type="ECO:0000313" key="4">
    <source>
        <dbReference type="Proteomes" id="UP000289437"/>
    </source>
</evidence>
<dbReference type="EMBL" id="RDSM01000001">
    <property type="protein sequence ID" value="RXH58849.1"/>
    <property type="molecule type" value="Genomic_DNA"/>
</dbReference>
<organism evidence="3 4">
    <name type="scientific">Granulicella sibirica</name>
    <dbReference type="NCBI Taxonomy" id="2479048"/>
    <lineage>
        <taxon>Bacteria</taxon>
        <taxon>Pseudomonadati</taxon>
        <taxon>Acidobacteriota</taxon>
        <taxon>Terriglobia</taxon>
        <taxon>Terriglobales</taxon>
        <taxon>Acidobacteriaceae</taxon>
        <taxon>Granulicella</taxon>
    </lineage>
</organism>
<dbReference type="PROSITE" id="PS50005">
    <property type="entry name" value="TPR"/>
    <property type="match status" value="1"/>
</dbReference>